<feature type="transmembrane region" description="Helical" evidence="1">
    <location>
        <begin position="120"/>
        <end position="141"/>
    </location>
</feature>
<keyword evidence="3" id="KW-1185">Reference proteome</keyword>
<reference evidence="2 3" key="1">
    <citation type="submission" date="2020-02" db="EMBL/GenBank/DDBJ databases">
        <title>Albibacoteraceae fam. nov., the first described family within the subdivision 4 Verrucomicrobia.</title>
        <authorList>
            <person name="Xi F."/>
        </authorList>
    </citation>
    <scope>NUCLEOTIDE SEQUENCE [LARGE SCALE GENOMIC DNA]</scope>
    <source>
        <strain evidence="2 3">CK1056</strain>
    </source>
</reference>
<evidence type="ECO:0000313" key="2">
    <source>
        <dbReference type="EMBL" id="NDV61683.1"/>
    </source>
</evidence>
<comment type="caution">
    <text evidence="2">The sequence shown here is derived from an EMBL/GenBank/DDBJ whole genome shotgun (WGS) entry which is preliminary data.</text>
</comment>
<proteinExistence type="predicted"/>
<gene>
    <name evidence="2" type="ORF">G0Q06_04400</name>
</gene>
<evidence type="ECO:0000313" key="3">
    <source>
        <dbReference type="Proteomes" id="UP000478417"/>
    </source>
</evidence>
<dbReference type="AlphaFoldDB" id="A0A6B2LZ24"/>
<keyword evidence="1" id="KW-0812">Transmembrane</keyword>
<keyword evidence="1" id="KW-0472">Membrane</keyword>
<name>A0A6B2LZ24_9BACT</name>
<organism evidence="2 3">
    <name type="scientific">Oceanipulchritudo coccoides</name>
    <dbReference type="NCBI Taxonomy" id="2706888"/>
    <lineage>
        <taxon>Bacteria</taxon>
        <taxon>Pseudomonadati</taxon>
        <taxon>Verrucomicrobiota</taxon>
        <taxon>Opitutia</taxon>
        <taxon>Puniceicoccales</taxon>
        <taxon>Oceanipulchritudinaceae</taxon>
        <taxon>Oceanipulchritudo</taxon>
    </lineage>
</organism>
<sequence length="269" mass="30810">MGSPVIAKIELWTEGLNENWGLDINNRRRIDRGRLNPAELRLIAKRVRKRNRTGAECLLILTGGDRYLEVHVNENDLLLSNPQDPNYQNVTIPDKDLKDYVEQYFTVSIEATPFEWTPSLVMQCITLLLVLLGLGVVLVFVSRHFSKETGFVQKPAIIELNDPIASASAIEDYSGIYATGMWDGAMLIELNIDSTFSYYDIKRSGQQRYILELVHSGTYKPVSEMGRMAFLTELNFIFYPDEEAIIFQDREYELIAQSRQDLPFIAFTD</sequence>
<dbReference type="RefSeq" id="WP_163962834.1">
    <property type="nucleotide sequence ID" value="NZ_JAAGNX010000001.1"/>
</dbReference>
<dbReference type="EMBL" id="JAAGNX010000001">
    <property type="protein sequence ID" value="NDV61683.1"/>
    <property type="molecule type" value="Genomic_DNA"/>
</dbReference>
<protein>
    <submittedName>
        <fullName evidence="2">Uncharacterized protein</fullName>
    </submittedName>
</protein>
<evidence type="ECO:0000256" key="1">
    <source>
        <dbReference type="SAM" id="Phobius"/>
    </source>
</evidence>
<accession>A0A6B2LZ24</accession>
<dbReference type="Proteomes" id="UP000478417">
    <property type="component" value="Unassembled WGS sequence"/>
</dbReference>
<keyword evidence="1" id="KW-1133">Transmembrane helix</keyword>